<proteinExistence type="predicted"/>
<sequence>MNYKLLSLKYRFHKLLRSDVAWKKQIRLFGTAAPREIPNMSIRTGRRISPNERRAIVEEFVNKYRMLNAGKFPTALIIRRQVGGNYYNNKAILQELEYSSKLPTVPTAANIPAIKQTAQVNCTSDAGVNPDCQVSGKDNRTAVVDKYDTSAECYSSYNVDKKSDQKMVDMLSLNKHEISAEYSGSENKVELKLVGQRDIAFADMDMSDNSRISESVLPGTLNVAENTVENETLIAMTMDDSGSPAKPGHPSEVTGISRNPKPEIDKASGQDFESDELTRCRVTHVGKFSTATESKKQFNDPDSATIEELDTVIVGGEVNNTFDVENTLDCQMRLGRIVTVNDDQVSAENDSSSQKAVDEPSCQKMINTSNVIKMNEVATEDVCRSGKMATMSVKAKETEDCESFAKPSHPSEVSKTWQNTETGESDEASAQASKCDEKSRATATWQEAVESKESPQSSLWGSLKFFARNVISRWRKT</sequence>
<feature type="region of interest" description="Disordered" evidence="1">
    <location>
        <begin position="239"/>
        <end position="272"/>
    </location>
</feature>
<feature type="domain" description="AT3G52170-like helix-turn-helix" evidence="2">
    <location>
        <begin position="51"/>
        <end position="98"/>
    </location>
</feature>
<dbReference type="Proteomes" id="UP000813463">
    <property type="component" value="Chromosome 2"/>
</dbReference>
<dbReference type="GeneID" id="110778054"/>
<reference evidence="3" key="1">
    <citation type="journal article" date="2021" name="Nat. Commun.">
        <title>Genomic analyses provide insights into spinach domestication and the genetic basis of agronomic traits.</title>
        <authorList>
            <person name="Cai X."/>
            <person name="Sun X."/>
            <person name="Xu C."/>
            <person name="Sun H."/>
            <person name="Wang X."/>
            <person name="Ge C."/>
            <person name="Zhang Z."/>
            <person name="Wang Q."/>
            <person name="Fei Z."/>
            <person name="Jiao C."/>
            <person name="Wang Q."/>
        </authorList>
    </citation>
    <scope>NUCLEOTIDE SEQUENCE [LARGE SCALE GENOMIC DNA]</scope>
    <source>
        <strain evidence="3">cv. Varoflay</strain>
    </source>
</reference>
<accession>A0A9R0HWG1</accession>
<dbReference type="Pfam" id="PF25896">
    <property type="entry name" value="HTH_AT3G52170"/>
    <property type="match status" value="1"/>
</dbReference>
<dbReference type="PANTHER" id="PTHR34568:SF4">
    <property type="entry name" value="OS02G0638000 PROTEIN"/>
    <property type="match status" value="1"/>
</dbReference>
<gene>
    <name evidence="4" type="primary">LOC110778054</name>
</gene>
<evidence type="ECO:0000313" key="4">
    <source>
        <dbReference type="RefSeq" id="XP_021838306.1"/>
    </source>
</evidence>
<evidence type="ECO:0000256" key="1">
    <source>
        <dbReference type="SAM" id="MobiDB-lite"/>
    </source>
</evidence>
<dbReference type="AlphaFoldDB" id="A0A9R0HWG1"/>
<dbReference type="InterPro" id="IPR058942">
    <property type="entry name" value="AT3G52170-like"/>
</dbReference>
<evidence type="ECO:0000259" key="2">
    <source>
        <dbReference type="Pfam" id="PF25896"/>
    </source>
</evidence>
<feature type="compositionally biased region" description="Polar residues" evidence="1">
    <location>
        <begin position="411"/>
        <end position="432"/>
    </location>
</feature>
<name>A0A9R0HWG1_SPIOL</name>
<feature type="region of interest" description="Disordered" evidence="1">
    <location>
        <begin position="398"/>
        <end position="457"/>
    </location>
</feature>
<dbReference type="OrthoDB" id="1930826at2759"/>
<dbReference type="InterPro" id="IPR058941">
    <property type="entry name" value="HTH_AT3G52170-like"/>
</dbReference>
<dbReference type="KEGG" id="soe:110778054"/>
<keyword evidence="3" id="KW-1185">Reference proteome</keyword>
<dbReference type="RefSeq" id="XP_021838306.1">
    <property type="nucleotide sequence ID" value="XM_021982614.2"/>
</dbReference>
<protein>
    <submittedName>
        <fullName evidence="4">Uncharacterized protein isoform X1</fullName>
    </submittedName>
</protein>
<reference evidence="4" key="2">
    <citation type="submission" date="2025-08" db="UniProtKB">
        <authorList>
            <consortium name="RefSeq"/>
        </authorList>
    </citation>
    <scope>IDENTIFICATION</scope>
    <source>
        <tissue evidence="4">Leaf</tissue>
    </source>
</reference>
<organism evidence="3 4">
    <name type="scientific">Spinacia oleracea</name>
    <name type="common">Spinach</name>
    <dbReference type="NCBI Taxonomy" id="3562"/>
    <lineage>
        <taxon>Eukaryota</taxon>
        <taxon>Viridiplantae</taxon>
        <taxon>Streptophyta</taxon>
        <taxon>Embryophyta</taxon>
        <taxon>Tracheophyta</taxon>
        <taxon>Spermatophyta</taxon>
        <taxon>Magnoliopsida</taxon>
        <taxon>eudicotyledons</taxon>
        <taxon>Gunneridae</taxon>
        <taxon>Pentapetalae</taxon>
        <taxon>Caryophyllales</taxon>
        <taxon>Chenopodiaceae</taxon>
        <taxon>Chenopodioideae</taxon>
        <taxon>Anserineae</taxon>
        <taxon>Spinacia</taxon>
    </lineage>
</organism>
<dbReference type="PANTHER" id="PTHR34568">
    <property type="entry name" value="RRM DOMAIN-CONTAINING PROTEIN"/>
    <property type="match status" value="1"/>
</dbReference>
<evidence type="ECO:0000313" key="3">
    <source>
        <dbReference type="Proteomes" id="UP000813463"/>
    </source>
</evidence>